<accession>A0ABS0AQ72</accession>
<reference evidence="1 2" key="1">
    <citation type="submission" date="2012-09" db="EMBL/GenBank/DDBJ databases">
        <title>Genome Sequence of alkane-degrading Bacterium Alcanivorax sp. 521-1.</title>
        <authorList>
            <person name="Lai Q."/>
            <person name="Shao Z."/>
        </authorList>
    </citation>
    <scope>NUCLEOTIDE SEQUENCE [LARGE SCALE GENOMIC DNA]</scope>
    <source>
        <strain evidence="1 2">521-1</strain>
    </source>
</reference>
<name>A0ABS0AQ72_9GAMM</name>
<comment type="caution">
    <text evidence="1">The sequence shown here is derived from an EMBL/GenBank/DDBJ whole genome shotgun (WGS) entry which is preliminary data.</text>
</comment>
<evidence type="ECO:0000313" key="1">
    <source>
        <dbReference type="EMBL" id="MBF5056094.1"/>
    </source>
</evidence>
<organism evidence="1 2">
    <name type="scientific">Alloalcanivorax profundimaris</name>
    <dbReference type="NCBI Taxonomy" id="2735259"/>
    <lineage>
        <taxon>Bacteria</taxon>
        <taxon>Pseudomonadati</taxon>
        <taxon>Pseudomonadota</taxon>
        <taxon>Gammaproteobacteria</taxon>
        <taxon>Oceanospirillales</taxon>
        <taxon>Alcanivoracaceae</taxon>
        <taxon>Alloalcanivorax</taxon>
    </lineage>
</organism>
<evidence type="ECO:0000313" key="2">
    <source>
        <dbReference type="Proteomes" id="UP000662703"/>
    </source>
</evidence>
<gene>
    <name evidence="1" type="ORF">Y5W_01388</name>
</gene>
<dbReference type="Proteomes" id="UP000662703">
    <property type="component" value="Unassembled WGS sequence"/>
</dbReference>
<protein>
    <submittedName>
        <fullName evidence="1">Prophage CP4-57 regulatory</fullName>
    </submittedName>
</protein>
<keyword evidence="2" id="KW-1185">Reference proteome</keyword>
<proteinExistence type="predicted"/>
<sequence>MPGVYAGPWMVVCTGGQEQMMTMYEFQVHFELPLEQPDSEQWLDALFEAGCDDAIVGLARPGYLSLDFSREGEEAMVVVQSAVGDVQTAIPGAHPQSVGPDLLNLSGIAEWLSDNRIAITRQAMRKYAAGELRRSRSRFPAPRVFDSVPLWHAHDVLAWMEQNGKLVKADQAAVKTMLDLTGVSKAINAAAEFLRLRAGNPVLAEQAWNIMEIQTALRAHSAEG</sequence>
<dbReference type="EMBL" id="ARXX01000016">
    <property type="protein sequence ID" value="MBF5056094.1"/>
    <property type="molecule type" value="Genomic_DNA"/>
</dbReference>